<dbReference type="STRING" id="225359.A0A2S4PX24"/>
<feature type="compositionally biased region" description="Low complexity" evidence="1">
    <location>
        <begin position="130"/>
        <end position="141"/>
    </location>
</feature>
<evidence type="ECO:0000313" key="3">
    <source>
        <dbReference type="Proteomes" id="UP000237438"/>
    </source>
</evidence>
<comment type="caution">
    <text evidence="2">The sequence shown here is derived from an EMBL/GenBank/DDBJ whole genome shotgun (WGS) entry which is preliminary data.</text>
</comment>
<organism evidence="2 3">
    <name type="scientific">Erysiphe pulchra</name>
    <dbReference type="NCBI Taxonomy" id="225359"/>
    <lineage>
        <taxon>Eukaryota</taxon>
        <taxon>Fungi</taxon>
        <taxon>Dikarya</taxon>
        <taxon>Ascomycota</taxon>
        <taxon>Pezizomycotina</taxon>
        <taxon>Leotiomycetes</taxon>
        <taxon>Erysiphales</taxon>
        <taxon>Erysiphaceae</taxon>
        <taxon>Erysiphe</taxon>
    </lineage>
</organism>
<dbReference type="Proteomes" id="UP000237438">
    <property type="component" value="Unassembled WGS sequence"/>
</dbReference>
<sequence length="559" mass="62188">MSGDKSDPDKLHEREVERSNVTLNTFFGSSRQKPWMLRGGTPVRPTPRSSQAVTALSQGSSSSSISSLVFNNRTRVASLGKKTSNLTNVVRSEELLQNKNKVNEDIPTAATNLIDPPNSRVINISQSLSDLNSDNSQSHSSKIVDPKTLEPVSESSTDLTTELERELPKEPEPDADADAELTTTLRKEPPEESNIELTIVPGTKVLKEVPSQLKAKLPTELKLEKETQLRVEPVTELRVEPVTELRVGPPAQLHIKPIEGLSIDLCENSSELDLSSEKISQDSPSKSLGSYELIQRSQPQIHAENREALDSLGQLNIDQARAVNAVPQSEISMSTQSLNNDHQTFSNSAPQEIKSPIISSKFNNQALKTHKDSSGNEITVTEASPMVSPSQSSRFTLKSKLTMIEAQLKSVGGLESLNTGLERPRFQLLIEACRVEDFFYVILHQIYILWDFRREEVLSIPEASNIGSLQIGFRIVAKIIHENNQLAPNHKRWFAEFPHSLTKLLETSDNCRKTYINVLNCVIKLSTNWYPLMHECKTRLAPLLAEELVNKLGVLSPIF</sequence>
<proteinExistence type="predicted"/>
<dbReference type="AlphaFoldDB" id="A0A2S4PX24"/>
<keyword evidence="3" id="KW-1185">Reference proteome</keyword>
<dbReference type="OrthoDB" id="27975at2759"/>
<feature type="non-terminal residue" evidence="2">
    <location>
        <position position="559"/>
    </location>
</feature>
<reference evidence="2 3" key="1">
    <citation type="submission" date="2017-10" db="EMBL/GenBank/DDBJ databases">
        <title>Development of genomic resources for the powdery mildew, Erysiphe pulchra.</title>
        <authorList>
            <person name="Wadl P.A."/>
            <person name="Mack B.M."/>
            <person name="Moore G."/>
            <person name="Beltz S.B."/>
        </authorList>
    </citation>
    <scope>NUCLEOTIDE SEQUENCE [LARGE SCALE GENOMIC DNA]</scope>
    <source>
        <strain evidence="2">Cflorida</strain>
    </source>
</reference>
<name>A0A2S4PX24_9PEZI</name>
<feature type="region of interest" description="Disordered" evidence="1">
    <location>
        <begin position="130"/>
        <end position="178"/>
    </location>
</feature>
<accession>A0A2S4PX24</accession>
<evidence type="ECO:0000313" key="2">
    <source>
        <dbReference type="EMBL" id="POS86532.1"/>
    </source>
</evidence>
<feature type="compositionally biased region" description="Basic and acidic residues" evidence="1">
    <location>
        <begin position="162"/>
        <end position="172"/>
    </location>
</feature>
<evidence type="ECO:0000256" key="1">
    <source>
        <dbReference type="SAM" id="MobiDB-lite"/>
    </source>
</evidence>
<protein>
    <submittedName>
        <fullName evidence="2">Uncharacterized protein</fullName>
    </submittedName>
</protein>
<dbReference type="EMBL" id="PEDP01000310">
    <property type="protein sequence ID" value="POS86532.1"/>
    <property type="molecule type" value="Genomic_DNA"/>
</dbReference>
<gene>
    <name evidence="2" type="ORF">EPUL_001610</name>
</gene>